<organism evidence="3 4">
    <name type="scientific">Tessaracoccus lacteus</name>
    <dbReference type="NCBI Taxonomy" id="3041766"/>
    <lineage>
        <taxon>Bacteria</taxon>
        <taxon>Bacillati</taxon>
        <taxon>Actinomycetota</taxon>
        <taxon>Actinomycetes</taxon>
        <taxon>Propionibacteriales</taxon>
        <taxon>Propionibacteriaceae</taxon>
        <taxon>Tessaracoccus</taxon>
    </lineage>
</organism>
<keyword evidence="1" id="KW-0732">Signal</keyword>
<feature type="domain" description="DUF306" evidence="2">
    <location>
        <begin position="144"/>
        <end position="251"/>
    </location>
</feature>
<gene>
    <name evidence="3" type="ORF">QH948_07485</name>
</gene>
<dbReference type="EMBL" id="CP123967">
    <property type="protein sequence ID" value="WGT46015.1"/>
    <property type="molecule type" value="Genomic_DNA"/>
</dbReference>
<reference evidence="3 4" key="1">
    <citation type="journal article" date="2008" name="Int. J. Syst. Evol. Microbiol.">
        <title>Tessaracoccus flavescens sp. nov., isolated from marine sediment.</title>
        <authorList>
            <person name="Lee D.W."/>
            <person name="Lee S.D."/>
        </authorList>
    </citation>
    <scope>NUCLEOTIDE SEQUENCE [LARGE SCALE GENOMIC DNA]</scope>
    <source>
        <strain evidence="3 4">T21</strain>
    </source>
</reference>
<dbReference type="InterPro" id="IPR038670">
    <property type="entry name" value="HslJ-like_sf"/>
</dbReference>
<keyword evidence="4" id="KW-1185">Reference proteome</keyword>
<name>A0ABY8PU99_9ACTN</name>
<evidence type="ECO:0000256" key="1">
    <source>
        <dbReference type="SAM" id="SignalP"/>
    </source>
</evidence>
<sequence>MAKALWTTAVVAMSLLLASCASATPAAPPSSGDLVGVTWLLENLAGEAPVDGSPVTVHFADDGALFGSGGCNRFSGTYEIDGGTLTVGDALPSTMMACADDVMALESAFFTALTSARGFAVEDETLTLNDESGAALGTLAAQSQDLADTTWNITAYNDGVSAVVSVLEGAEANLTFADDGTISGTGGCNRVLGSYTAGDGTISFGILASTQMFCGADGVMDQEAAVIAALESAATFSIEGDMLEMRTADDAIAVQLTRA</sequence>
<dbReference type="InterPro" id="IPR005184">
    <property type="entry name" value="DUF306_Meta_HslJ"/>
</dbReference>
<feature type="domain" description="DUF306" evidence="2">
    <location>
        <begin position="33"/>
        <end position="136"/>
    </location>
</feature>
<feature type="chain" id="PRO_5045780254" evidence="1">
    <location>
        <begin position="24"/>
        <end position="259"/>
    </location>
</feature>
<dbReference type="Gene3D" id="2.40.128.270">
    <property type="match status" value="2"/>
</dbReference>
<dbReference type="RefSeq" id="WP_281143848.1">
    <property type="nucleotide sequence ID" value="NZ_CP123967.1"/>
</dbReference>
<evidence type="ECO:0000259" key="2">
    <source>
        <dbReference type="Pfam" id="PF03724"/>
    </source>
</evidence>
<dbReference type="InterPro" id="IPR053147">
    <property type="entry name" value="Hsp_HslJ-like"/>
</dbReference>
<dbReference type="Proteomes" id="UP001244136">
    <property type="component" value="Chromosome"/>
</dbReference>
<feature type="signal peptide" evidence="1">
    <location>
        <begin position="1"/>
        <end position="23"/>
    </location>
</feature>
<proteinExistence type="predicted"/>
<dbReference type="PROSITE" id="PS51257">
    <property type="entry name" value="PROKAR_LIPOPROTEIN"/>
    <property type="match status" value="1"/>
</dbReference>
<evidence type="ECO:0000313" key="4">
    <source>
        <dbReference type="Proteomes" id="UP001244136"/>
    </source>
</evidence>
<dbReference type="PANTHER" id="PTHR35535:SF2">
    <property type="entry name" value="DUF306 DOMAIN-CONTAINING PROTEIN"/>
    <property type="match status" value="1"/>
</dbReference>
<dbReference type="PANTHER" id="PTHR35535">
    <property type="entry name" value="HEAT SHOCK PROTEIN HSLJ"/>
    <property type="match status" value="1"/>
</dbReference>
<protein>
    <submittedName>
        <fullName evidence="3">META domain-containing protein</fullName>
    </submittedName>
</protein>
<evidence type="ECO:0000313" key="3">
    <source>
        <dbReference type="EMBL" id="WGT46015.1"/>
    </source>
</evidence>
<accession>A0ABY8PU99</accession>
<dbReference type="Pfam" id="PF03724">
    <property type="entry name" value="META"/>
    <property type="match status" value="2"/>
</dbReference>